<proteinExistence type="predicted"/>
<feature type="repeat" description="ANK" evidence="1">
    <location>
        <begin position="713"/>
        <end position="745"/>
    </location>
</feature>
<dbReference type="InterPro" id="IPR010730">
    <property type="entry name" value="HET"/>
</dbReference>
<sequence>MRLLNTETLLIENFFEGSIPKYAILSHTWGEEEVTFQDIQLLNHDGAGELVRQMKGFSKVKNSTKFAKDFGYNYIWIDTCCIDKTSSAELSEAINSMYKWYRESAICYAILSDVEPTSEEAFAAEDSSFRRSRWFTRGWTLQELIAPKELLFMARDWSKLCYRQDPELTEILSELTGVPVAVLKGRLQPRHLSVASRMTWVATRQTTRSEDIAYCLLGIFGVNMPLLYGEGQSGAFLRLQEAILKKSSDQSLFAWTSSAPELDDPDAICGLFAESPSMFKEAGNIEALPPSFEIESVPVEMTSHGLRVQLYLRLIWDEYIQTGNEDYYALLDCVVKVGTQSFCPTLRLRRLGYDQFGRLQQKSLELLPPVDYRFPVSVEGYQPVYVRQNPTYHSLPSFACPDPISYSQFAGFAVEDTSVYTLEEVCPEERWNPTIMTLTSVFSRSTRVIGLFRYRRPGVLSELVDVAVGLMKVGGFKWDAWCFQRRCQGDTLSAAFERLVEETDKQAGNQKGKPSHWFSLQSELGEDAKLPSDARIQMAQVHGRNYAYLYVFSKPEICTSAELDFIPEGVAEVGTASTNEGDVRILTERFSVDEPLLLEATVKANTLRGVRRRPVATDVDTWLTDWVYRLLNLPAQHTTRQNNPRSAAVFLSGLTSKLRSRLRPSASSLFRHRDGLFGDTSNIELLFLAALHDEVGELKWLLDSGTAPDSSKHGWTALHIAAAMGNQSSIRCILQHSASRPILEELINARTEGLLETPLHLTAAYAPREHQIPCFQLISSFAPAAEPFAHLIQRNTTDETLVHRAAVSDNAPLIHLILEAIDKRNASHNRDEELHSMVETYRATFVRQVDYKDRFCRTPLWHAAAVGSCEAISLLVGLGADLNFSDDEGFTPLHAASREGKTDAVDLLISLGAAPNTTTPYLDFTPLHFASLCGHVDCVRLLIAKGAEINSGIEIKPIHLAAAAENNSMECVRALTDAGAWCNVPCKPFLGPDWDGQYKILSDSAGSAAVIAEFCGHLDVAEHIKRVEEARAARQAGAQQQPIQIEPQQVVSATETLPHGFKSYGQTGGSFGRTAPFLTTMASSRARPAPGYGNLLARPPLTGPSPMGWAQYEQISSPNMAWFPNPGLYPQSSFPRAYNEGRWNYQQAIPAQSSLLFVPTVASGYSQLQVSQHLERELRAIQAHRDSILDQHGEGYISDRDATHVLGELRVYEEEIERKTRQIQHSHEFAFQNDLQNGAVLVDASGQPILELA</sequence>
<feature type="domain" description="DUF8212" evidence="3">
    <location>
        <begin position="235"/>
        <end position="312"/>
    </location>
</feature>
<reference evidence="4" key="2">
    <citation type="submission" date="2023-05" db="EMBL/GenBank/DDBJ databases">
        <authorList>
            <consortium name="Lawrence Berkeley National Laboratory"/>
            <person name="Steindorff A."/>
            <person name="Hensen N."/>
            <person name="Bonometti L."/>
            <person name="Westerberg I."/>
            <person name="Brannstrom I.O."/>
            <person name="Guillou S."/>
            <person name="Cros-Aarteil S."/>
            <person name="Calhoun S."/>
            <person name="Haridas S."/>
            <person name="Kuo A."/>
            <person name="Mondo S."/>
            <person name="Pangilinan J."/>
            <person name="Riley R."/>
            <person name="Labutti K."/>
            <person name="Andreopoulos B."/>
            <person name="Lipzen A."/>
            <person name="Chen C."/>
            <person name="Yanf M."/>
            <person name="Daum C."/>
            <person name="Ng V."/>
            <person name="Clum A."/>
            <person name="Ohm R."/>
            <person name="Martin F."/>
            <person name="Silar P."/>
            <person name="Natvig D."/>
            <person name="Lalanne C."/>
            <person name="Gautier V."/>
            <person name="Ament-Velasquez S.L."/>
            <person name="Kruys A."/>
            <person name="Hutchinson M.I."/>
            <person name="Powell A.J."/>
            <person name="Barry K."/>
            <person name="Miller A.N."/>
            <person name="Grigoriev I.V."/>
            <person name="Debuchy R."/>
            <person name="Gladieux P."/>
            <person name="Thoren M.H."/>
            <person name="Johannesson H."/>
        </authorList>
    </citation>
    <scope>NUCLEOTIDE SEQUENCE</scope>
    <source>
        <strain evidence="4">CBS 990.96</strain>
    </source>
</reference>
<gene>
    <name evidence="4" type="ORF">QBC38DRAFT_157642</name>
</gene>
<feature type="repeat" description="ANK" evidence="1">
    <location>
        <begin position="922"/>
        <end position="954"/>
    </location>
</feature>
<keyword evidence="1" id="KW-0040">ANK repeat</keyword>
<dbReference type="SMART" id="SM00248">
    <property type="entry name" value="ANK"/>
    <property type="match status" value="7"/>
</dbReference>
<dbReference type="Pfam" id="PF06985">
    <property type="entry name" value="HET"/>
    <property type="match status" value="1"/>
</dbReference>
<evidence type="ECO:0000313" key="4">
    <source>
        <dbReference type="EMBL" id="KAK4220914.1"/>
    </source>
</evidence>
<feature type="repeat" description="ANK" evidence="1">
    <location>
        <begin position="888"/>
        <end position="920"/>
    </location>
</feature>
<dbReference type="EMBL" id="MU865616">
    <property type="protein sequence ID" value="KAK4220914.1"/>
    <property type="molecule type" value="Genomic_DNA"/>
</dbReference>
<dbReference type="PROSITE" id="PS50297">
    <property type="entry name" value="ANK_REP_REGION"/>
    <property type="match status" value="3"/>
</dbReference>
<name>A0AAN7BEK2_9PEZI</name>
<dbReference type="PANTHER" id="PTHR10622:SF10">
    <property type="entry name" value="HET DOMAIN-CONTAINING PROTEIN"/>
    <property type="match status" value="1"/>
</dbReference>
<dbReference type="Pfam" id="PF00023">
    <property type="entry name" value="Ank"/>
    <property type="match status" value="1"/>
</dbReference>
<comment type="caution">
    <text evidence="4">The sequence shown here is derived from an EMBL/GenBank/DDBJ whole genome shotgun (WGS) entry which is preliminary data.</text>
</comment>
<evidence type="ECO:0000259" key="3">
    <source>
        <dbReference type="Pfam" id="PF26640"/>
    </source>
</evidence>
<dbReference type="PRINTS" id="PR01415">
    <property type="entry name" value="ANKYRIN"/>
</dbReference>
<dbReference type="InterPro" id="IPR058525">
    <property type="entry name" value="DUF8212"/>
</dbReference>
<dbReference type="Pfam" id="PF26640">
    <property type="entry name" value="DUF8212"/>
    <property type="match status" value="1"/>
</dbReference>
<feature type="repeat" description="ANK" evidence="1">
    <location>
        <begin position="855"/>
        <end position="887"/>
    </location>
</feature>
<dbReference type="SUPFAM" id="SSF48403">
    <property type="entry name" value="Ankyrin repeat"/>
    <property type="match status" value="1"/>
</dbReference>
<feature type="domain" description="Heterokaryon incompatibility" evidence="2">
    <location>
        <begin position="22"/>
        <end position="118"/>
    </location>
</feature>
<accession>A0AAN7BEK2</accession>
<dbReference type="InterPro" id="IPR002110">
    <property type="entry name" value="Ankyrin_rpt"/>
</dbReference>
<evidence type="ECO:0008006" key="6">
    <source>
        <dbReference type="Google" id="ProtNLM"/>
    </source>
</evidence>
<dbReference type="PROSITE" id="PS50088">
    <property type="entry name" value="ANK_REPEAT"/>
    <property type="match status" value="4"/>
</dbReference>
<evidence type="ECO:0000259" key="2">
    <source>
        <dbReference type="Pfam" id="PF06985"/>
    </source>
</evidence>
<evidence type="ECO:0000256" key="1">
    <source>
        <dbReference type="PROSITE-ProRule" id="PRU00023"/>
    </source>
</evidence>
<keyword evidence="5" id="KW-1185">Reference proteome</keyword>
<dbReference type="Pfam" id="PF12796">
    <property type="entry name" value="Ank_2"/>
    <property type="match status" value="1"/>
</dbReference>
<evidence type="ECO:0000313" key="5">
    <source>
        <dbReference type="Proteomes" id="UP001301958"/>
    </source>
</evidence>
<organism evidence="4 5">
    <name type="scientific">Podospora fimiseda</name>
    <dbReference type="NCBI Taxonomy" id="252190"/>
    <lineage>
        <taxon>Eukaryota</taxon>
        <taxon>Fungi</taxon>
        <taxon>Dikarya</taxon>
        <taxon>Ascomycota</taxon>
        <taxon>Pezizomycotina</taxon>
        <taxon>Sordariomycetes</taxon>
        <taxon>Sordariomycetidae</taxon>
        <taxon>Sordariales</taxon>
        <taxon>Podosporaceae</taxon>
        <taxon>Podospora</taxon>
    </lineage>
</organism>
<dbReference type="AlphaFoldDB" id="A0AAN7BEK2"/>
<dbReference type="PANTHER" id="PTHR10622">
    <property type="entry name" value="HET DOMAIN-CONTAINING PROTEIN"/>
    <property type="match status" value="1"/>
</dbReference>
<protein>
    <recommendedName>
        <fullName evidence="6">Heterokaryon incompatibility domain-containing protein</fullName>
    </recommendedName>
</protein>
<reference evidence="4" key="1">
    <citation type="journal article" date="2023" name="Mol. Phylogenet. Evol.">
        <title>Genome-scale phylogeny and comparative genomics of the fungal order Sordariales.</title>
        <authorList>
            <person name="Hensen N."/>
            <person name="Bonometti L."/>
            <person name="Westerberg I."/>
            <person name="Brannstrom I.O."/>
            <person name="Guillou S."/>
            <person name="Cros-Aarteil S."/>
            <person name="Calhoun S."/>
            <person name="Haridas S."/>
            <person name="Kuo A."/>
            <person name="Mondo S."/>
            <person name="Pangilinan J."/>
            <person name="Riley R."/>
            <person name="LaButti K."/>
            <person name="Andreopoulos B."/>
            <person name="Lipzen A."/>
            <person name="Chen C."/>
            <person name="Yan M."/>
            <person name="Daum C."/>
            <person name="Ng V."/>
            <person name="Clum A."/>
            <person name="Steindorff A."/>
            <person name="Ohm R.A."/>
            <person name="Martin F."/>
            <person name="Silar P."/>
            <person name="Natvig D.O."/>
            <person name="Lalanne C."/>
            <person name="Gautier V."/>
            <person name="Ament-Velasquez S.L."/>
            <person name="Kruys A."/>
            <person name="Hutchinson M.I."/>
            <person name="Powell A.J."/>
            <person name="Barry K."/>
            <person name="Miller A.N."/>
            <person name="Grigoriev I.V."/>
            <person name="Debuchy R."/>
            <person name="Gladieux P."/>
            <person name="Hiltunen Thoren M."/>
            <person name="Johannesson H."/>
        </authorList>
    </citation>
    <scope>NUCLEOTIDE SEQUENCE</scope>
    <source>
        <strain evidence="4">CBS 990.96</strain>
    </source>
</reference>
<dbReference type="Proteomes" id="UP001301958">
    <property type="component" value="Unassembled WGS sequence"/>
</dbReference>
<dbReference type="Gene3D" id="1.25.40.20">
    <property type="entry name" value="Ankyrin repeat-containing domain"/>
    <property type="match status" value="1"/>
</dbReference>
<dbReference type="InterPro" id="IPR036770">
    <property type="entry name" value="Ankyrin_rpt-contain_sf"/>
</dbReference>